<dbReference type="EMBL" id="RQGD01000031">
    <property type="protein sequence ID" value="TGL58669.1"/>
    <property type="molecule type" value="Genomic_DNA"/>
</dbReference>
<organism evidence="1 2">
    <name type="scientific">Leptospira ognonensis</name>
    <dbReference type="NCBI Taxonomy" id="2484945"/>
    <lineage>
        <taxon>Bacteria</taxon>
        <taxon>Pseudomonadati</taxon>
        <taxon>Spirochaetota</taxon>
        <taxon>Spirochaetia</taxon>
        <taxon>Leptospirales</taxon>
        <taxon>Leptospiraceae</taxon>
        <taxon>Leptospira</taxon>
    </lineage>
</organism>
<protein>
    <recommendedName>
        <fullName evidence="3">SIR2-like domain-containing protein</fullName>
    </recommendedName>
</protein>
<evidence type="ECO:0000313" key="1">
    <source>
        <dbReference type="EMBL" id="TGL58669.1"/>
    </source>
</evidence>
<accession>A0A4R9JZ63</accession>
<name>A0A4R9JZ63_9LEPT</name>
<evidence type="ECO:0000313" key="2">
    <source>
        <dbReference type="Proteomes" id="UP000297693"/>
    </source>
</evidence>
<gene>
    <name evidence="1" type="ORF">EHQ58_10135</name>
</gene>
<sequence length="315" mass="36429">MPVVNEMESYVEKVLGSSLGTTSFLRALRPELVEDLRFLDKGIKDYGTPDIFARKAYLSNNLDEYEKIKRTLCFYLILIQLINGVDKRYYAFLAAVIDRIGSDYSIRENLKIATWNYDIQLISALSELTSQNISVLNQKFGPLTDSLHSAKLKRNLFFRLNGYAASSFFMDGNQKYVTADAFDFIYNQKTNPSEKVIDLNKLFLASKNGEYLFNIRFAWENESSFERDLKDTINSISDTEILVVIGYSFPNFNRDVDKRLFSAMPNLRKIYLQDKFNYIESRILPLLDEDIAKQINRSSTEFSSDIGQFLIPHEL</sequence>
<proteinExistence type="predicted"/>
<comment type="caution">
    <text evidence="1">The sequence shown here is derived from an EMBL/GenBank/DDBJ whole genome shotgun (WGS) entry which is preliminary data.</text>
</comment>
<evidence type="ECO:0008006" key="3">
    <source>
        <dbReference type="Google" id="ProtNLM"/>
    </source>
</evidence>
<dbReference type="AlphaFoldDB" id="A0A4R9JZ63"/>
<dbReference type="OrthoDB" id="319293at2"/>
<keyword evidence="2" id="KW-1185">Reference proteome</keyword>
<reference evidence="1" key="1">
    <citation type="journal article" date="2019" name="PLoS Negl. Trop. Dis.">
        <title>Revisiting the worldwide diversity of Leptospira species in the environment.</title>
        <authorList>
            <person name="Vincent A.T."/>
            <person name="Schiettekatte O."/>
            <person name="Bourhy P."/>
            <person name="Veyrier F.J."/>
            <person name="Picardeau M."/>
        </authorList>
    </citation>
    <scope>NUCLEOTIDE SEQUENCE [LARGE SCALE GENOMIC DNA]</scope>
    <source>
        <strain evidence="1">201702476</strain>
    </source>
</reference>
<dbReference type="RefSeq" id="WP_135623790.1">
    <property type="nucleotide sequence ID" value="NZ_RQGD01000031.1"/>
</dbReference>
<dbReference type="Proteomes" id="UP000297693">
    <property type="component" value="Unassembled WGS sequence"/>
</dbReference>